<feature type="domain" description="Ribose-phosphate pyrophosphokinase N-terminal" evidence="13">
    <location>
        <begin position="23"/>
        <end position="139"/>
    </location>
</feature>
<dbReference type="GO" id="GO:0006015">
    <property type="term" value="P:5-phosphoribose 1-diphosphate biosynthetic process"/>
    <property type="evidence" value="ECO:0007669"/>
    <property type="project" value="UniProtKB-UniRule"/>
</dbReference>
<dbReference type="GO" id="GO:0005524">
    <property type="term" value="F:ATP binding"/>
    <property type="evidence" value="ECO:0007669"/>
    <property type="project" value="UniProtKB-KW"/>
</dbReference>
<feature type="binding site" evidence="12">
    <location>
        <begin position="115"/>
        <end position="116"/>
    </location>
    <ligand>
        <name>ATP</name>
        <dbReference type="ChEBI" id="CHEBI:30616"/>
    </ligand>
</feature>
<feature type="binding site" evidence="12">
    <location>
        <begin position="56"/>
        <end position="58"/>
    </location>
    <ligand>
        <name>ATP</name>
        <dbReference type="ChEBI" id="CHEBI:30616"/>
    </ligand>
</feature>
<evidence type="ECO:0000256" key="7">
    <source>
        <dbReference type="ARBA" id="ARBA00022840"/>
    </source>
</evidence>
<sequence length="331" mass="36181">MQQTRLVETQRAAPREVPQRSRLKLFSGRGNPALAQEIAAGLDVPLAEMSIFRFADGEIGVRIEESVRGEDVFVIQSTSPPVNENLMELLVMVDALRRASADRITAVIPYFGYARQDRKMRPREPISAKLVANLLTAAGCHRILTVDLHAGQIWGFFDIPLDHLPSRMILGDYVARKGLENIVVVSPDVGGVPRAREFAKQLGAPIAIIDKRRDRPNQVKEVVHVIGKVHRKTAIIVDDIVDTAGTLTIGAQALIKRGVTAVYACATHALLSGPAVQRISGSAIVELAVTNTIPLPAEKKMEKITVLSVAPLLAEAIRRVHEDRSVSQLFD</sequence>
<evidence type="ECO:0000256" key="9">
    <source>
        <dbReference type="ARBA" id="ARBA00049535"/>
    </source>
</evidence>
<comment type="cofactor">
    <cofactor evidence="12">
        <name>Mg(2+)</name>
        <dbReference type="ChEBI" id="CHEBI:18420"/>
    </cofactor>
    <text evidence="12">Binds 2 Mg(2+) ions per subunit.</text>
</comment>
<dbReference type="PANTHER" id="PTHR10210">
    <property type="entry name" value="RIBOSE-PHOSPHATE DIPHOSPHOKINASE FAMILY MEMBER"/>
    <property type="match status" value="1"/>
</dbReference>
<comment type="similarity">
    <text evidence="11 12">Belongs to the ribose-phosphate pyrophosphokinase family. Class I subfamily.</text>
</comment>
<dbReference type="GO" id="GO:0006164">
    <property type="term" value="P:purine nucleotide biosynthetic process"/>
    <property type="evidence" value="ECO:0007669"/>
    <property type="project" value="TreeGrafter"/>
</dbReference>
<evidence type="ECO:0000256" key="1">
    <source>
        <dbReference type="ARBA" id="ARBA00004996"/>
    </source>
</evidence>
<proteinExistence type="inferred from homology"/>
<evidence type="ECO:0000259" key="13">
    <source>
        <dbReference type="Pfam" id="PF13793"/>
    </source>
</evidence>
<dbReference type="InterPro" id="IPR000836">
    <property type="entry name" value="PRTase_dom"/>
</dbReference>
<dbReference type="InterPro" id="IPR029057">
    <property type="entry name" value="PRTase-like"/>
</dbReference>
<comment type="subcellular location">
    <subcellularLocation>
        <location evidence="12">Cytoplasm</location>
    </subcellularLocation>
</comment>
<evidence type="ECO:0000256" key="2">
    <source>
        <dbReference type="ARBA" id="ARBA00022679"/>
    </source>
</evidence>
<dbReference type="Proteomes" id="UP000318834">
    <property type="component" value="Unassembled WGS sequence"/>
</dbReference>
<dbReference type="EMBL" id="VBAP01000037">
    <property type="protein sequence ID" value="TMI75898.1"/>
    <property type="molecule type" value="Genomic_DNA"/>
</dbReference>
<keyword evidence="3 12" id="KW-0479">Metal-binding</keyword>
<evidence type="ECO:0000256" key="3">
    <source>
        <dbReference type="ARBA" id="ARBA00022723"/>
    </source>
</evidence>
<dbReference type="PANTHER" id="PTHR10210:SF41">
    <property type="entry name" value="RIBOSE-PHOSPHATE PYROPHOSPHOKINASE 1, CHLOROPLASTIC"/>
    <property type="match status" value="1"/>
</dbReference>
<reference evidence="14 15" key="1">
    <citation type="journal article" date="2019" name="Nat. Microbiol.">
        <title>Mediterranean grassland soil C-N compound turnover is dependent on rainfall and depth, and is mediated by genomically divergent microorganisms.</title>
        <authorList>
            <person name="Diamond S."/>
            <person name="Andeer P.F."/>
            <person name="Li Z."/>
            <person name="Crits-Christoph A."/>
            <person name="Burstein D."/>
            <person name="Anantharaman K."/>
            <person name="Lane K.R."/>
            <person name="Thomas B.C."/>
            <person name="Pan C."/>
            <person name="Northen T.R."/>
            <person name="Banfield J.F."/>
        </authorList>
    </citation>
    <scope>NUCLEOTIDE SEQUENCE [LARGE SCALE GENOMIC DNA]</scope>
    <source>
        <strain evidence="14">NP_8</strain>
    </source>
</reference>
<dbReference type="NCBIfam" id="NF002320">
    <property type="entry name" value="PRK01259.1"/>
    <property type="match status" value="1"/>
</dbReference>
<dbReference type="GO" id="GO:0016301">
    <property type="term" value="F:kinase activity"/>
    <property type="evidence" value="ECO:0007669"/>
    <property type="project" value="UniProtKB-KW"/>
</dbReference>
<keyword evidence="5 12" id="KW-0547">Nucleotide-binding</keyword>
<evidence type="ECO:0000256" key="10">
    <source>
        <dbReference type="ARBA" id="ARBA00054914"/>
    </source>
</evidence>
<dbReference type="EC" id="2.7.6.1" evidence="12"/>
<comment type="pathway">
    <text evidence="1 12">Metabolic intermediate biosynthesis; 5-phospho-alpha-D-ribose 1-diphosphate biosynthesis; 5-phospho-alpha-D-ribose 1-diphosphate from D-ribose 5-phosphate (route I): step 1/1.</text>
</comment>
<evidence type="ECO:0000256" key="12">
    <source>
        <dbReference type="HAMAP-Rule" id="MF_00583"/>
    </source>
</evidence>
<evidence type="ECO:0000256" key="6">
    <source>
        <dbReference type="ARBA" id="ARBA00022777"/>
    </source>
</evidence>
<evidence type="ECO:0000313" key="15">
    <source>
        <dbReference type="Proteomes" id="UP000318834"/>
    </source>
</evidence>
<feature type="binding site" evidence="12">
    <location>
        <position position="149"/>
    </location>
    <ligand>
        <name>Mg(2+)</name>
        <dbReference type="ChEBI" id="CHEBI:18420"/>
    </ligand>
</feature>
<dbReference type="UniPathway" id="UPA00087">
    <property type="reaction ID" value="UER00172"/>
</dbReference>
<dbReference type="GO" id="GO:0005737">
    <property type="term" value="C:cytoplasm"/>
    <property type="evidence" value="ECO:0007669"/>
    <property type="project" value="UniProtKB-SubCell"/>
</dbReference>
<protein>
    <recommendedName>
        <fullName evidence="12">Ribose-phosphate pyrophosphokinase</fullName>
        <shortName evidence="12">RPPK</shortName>
        <ecNumber evidence="12">2.7.6.1</ecNumber>
    </recommendedName>
    <alternativeName>
        <fullName evidence="12">5-phospho-D-ribosyl alpha-1-diphosphate synthase</fullName>
    </alternativeName>
    <alternativeName>
        <fullName evidence="12">Phosphoribosyl diphosphate synthase</fullName>
    </alternativeName>
    <alternativeName>
        <fullName evidence="12">Phosphoribosyl pyrophosphate synthase</fullName>
        <shortName evidence="12">P-Rib-PP synthase</shortName>
        <shortName evidence="12">PRPP synthase</shortName>
        <shortName evidence="12">PRPPase</shortName>
    </alternativeName>
</protein>
<feature type="binding site" evidence="12">
    <location>
        <position position="238"/>
    </location>
    <ligand>
        <name>D-ribose 5-phosphate</name>
        <dbReference type="ChEBI" id="CHEBI:78346"/>
    </ligand>
</feature>
<dbReference type="AlphaFoldDB" id="A0A537IX58"/>
<dbReference type="Pfam" id="PF13793">
    <property type="entry name" value="Pribosyltran_N"/>
    <property type="match status" value="1"/>
</dbReference>
<keyword evidence="8 12" id="KW-0460">Magnesium</keyword>
<keyword evidence="6 12" id="KW-0418">Kinase</keyword>
<keyword evidence="12" id="KW-0963">Cytoplasm</keyword>
<keyword evidence="4 12" id="KW-0545">Nucleotide biosynthesis</keyword>
<dbReference type="GO" id="GO:0000287">
    <property type="term" value="F:magnesium ion binding"/>
    <property type="evidence" value="ECO:0007669"/>
    <property type="project" value="UniProtKB-UniRule"/>
</dbReference>
<name>A0A537IX58_9BACT</name>
<dbReference type="FunFam" id="3.40.50.2020:FF:000001">
    <property type="entry name" value="Ribose-phosphate pyrophosphokinase"/>
    <property type="match status" value="1"/>
</dbReference>
<dbReference type="NCBIfam" id="TIGR01251">
    <property type="entry name" value="ribP_PPkin"/>
    <property type="match status" value="1"/>
</dbReference>
<evidence type="ECO:0000256" key="4">
    <source>
        <dbReference type="ARBA" id="ARBA00022727"/>
    </source>
</evidence>
<evidence type="ECO:0000256" key="8">
    <source>
        <dbReference type="ARBA" id="ARBA00022842"/>
    </source>
</evidence>
<gene>
    <name evidence="12" type="primary">prs</name>
    <name evidence="14" type="ORF">E6H05_05440</name>
</gene>
<comment type="subunit">
    <text evidence="12">Homohexamer.</text>
</comment>
<feature type="binding site" evidence="12">
    <location>
        <begin position="242"/>
        <end position="246"/>
    </location>
    <ligand>
        <name>D-ribose 5-phosphate</name>
        <dbReference type="ChEBI" id="CHEBI:78346"/>
    </ligand>
</feature>
<evidence type="ECO:0000313" key="14">
    <source>
        <dbReference type="EMBL" id="TMI75898.1"/>
    </source>
</evidence>
<dbReference type="HAMAP" id="MF_00583_B">
    <property type="entry name" value="RibP_PPkinase_B"/>
    <property type="match status" value="1"/>
</dbReference>
<evidence type="ECO:0000256" key="11">
    <source>
        <dbReference type="ARBA" id="ARBA00061444"/>
    </source>
</evidence>
<feature type="active site" evidence="12">
    <location>
        <position position="211"/>
    </location>
</feature>
<dbReference type="Pfam" id="PF14572">
    <property type="entry name" value="Pribosyl_synth"/>
    <property type="match status" value="1"/>
</dbReference>
<comment type="function">
    <text evidence="10 12">Involved in the biosynthesis of the central metabolite phospho-alpha-D-ribosyl-1-pyrophosphate (PRPP) via the transfer of pyrophosphoryl group from ATP to 1-hydroxyl of ribose-5-phosphate (Rib-5-P).</text>
</comment>
<dbReference type="SUPFAM" id="SSF53271">
    <property type="entry name" value="PRTase-like"/>
    <property type="match status" value="1"/>
</dbReference>
<dbReference type="GO" id="GO:0004749">
    <property type="term" value="F:ribose phosphate diphosphokinase activity"/>
    <property type="evidence" value="ECO:0007669"/>
    <property type="project" value="UniProtKB-UniRule"/>
</dbReference>
<feature type="binding site" evidence="12">
    <location>
        <position position="213"/>
    </location>
    <ligand>
        <name>D-ribose 5-phosphate</name>
        <dbReference type="ChEBI" id="CHEBI:78346"/>
    </ligand>
</feature>
<dbReference type="InterPro" id="IPR005946">
    <property type="entry name" value="Rib-P_diPkinase"/>
</dbReference>
<organism evidence="14 15">
    <name type="scientific">Candidatus Segetimicrobium genomatis</name>
    <dbReference type="NCBI Taxonomy" id="2569760"/>
    <lineage>
        <taxon>Bacteria</taxon>
        <taxon>Bacillati</taxon>
        <taxon>Candidatus Sysuimicrobiota</taxon>
        <taxon>Candidatus Sysuimicrobiia</taxon>
        <taxon>Candidatus Sysuimicrobiales</taxon>
        <taxon>Candidatus Segetimicrobiaceae</taxon>
        <taxon>Candidatus Segetimicrobium</taxon>
    </lineage>
</organism>
<dbReference type="Gene3D" id="3.40.50.2020">
    <property type="match status" value="2"/>
</dbReference>
<dbReference type="GO" id="GO:0002189">
    <property type="term" value="C:ribose phosphate diphosphokinase complex"/>
    <property type="evidence" value="ECO:0007669"/>
    <property type="project" value="TreeGrafter"/>
</dbReference>
<feature type="binding site" evidence="12">
    <location>
        <position position="188"/>
    </location>
    <ligand>
        <name>Mg(2+)</name>
        <dbReference type="ChEBI" id="CHEBI:18420"/>
    </ligand>
</feature>
<keyword evidence="7 12" id="KW-0067">ATP-binding</keyword>
<evidence type="ECO:0000256" key="5">
    <source>
        <dbReference type="ARBA" id="ARBA00022741"/>
    </source>
</evidence>
<comment type="catalytic activity">
    <reaction evidence="9 12">
        <text>D-ribose 5-phosphate + ATP = 5-phospho-alpha-D-ribose 1-diphosphate + AMP + H(+)</text>
        <dbReference type="Rhea" id="RHEA:15609"/>
        <dbReference type="ChEBI" id="CHEBI:15378"/>
        <dbReference type="ChEBI" id="CHEBI:30616"/>
        <dbReference type="ChEBI" id="CHEBI:58017"/>
        <dbReference type="ChEBI" id="CHEBI:78346"/>
        <dbReference type="ChEBI" id="CHEBI:456215"/>
        <dbReference type="EC" id="2.7.6.1"/>
    </reaction>
</comment>
<dbReference type="CDD" id="cd06223">
    <property type="entry name" value="PRTases_typeI"/>
    <property type="match status" value="1"/>
</dbReference>
<keyword evidence="2 12" id="KW-0808">Transferase</keyword>
<dbReference type="SMART" id="SM01400">
    <property type="entry name" value="Pribosyltran_N"/>
    <property type="match status" value="1"/>
</dbReference>
<dbReference type="InterPro" id="IPR037515">
    <property type="entry name" value="Rib-P_diPkinase_bac"/>
</dbReference>
<accession>A0A537IX58</accession>
<dbReference type="InterPro" id="IPR029099">
    <property type="entry name" value="Pribosyltran_N"/>
</dbReference>
<comment type="caution">
    <text evidence="14">The sequence shown here is derived from an EMBL/GenBank/DDBJ whole genome shotgun (WGS) entry which is preliminary data.</text>
</comment>